<comment type="caution">
    <text evidence="1">The sequence shown here is derived from an EMBL/GenBank/DDBJ whole genome shotgun (WGS) entry which is preliminary data.</text>
</comment>
<dbReference type="PANTHER" id="PTHR13391:SF0">
    <property type="entry name" value="PROTEIN MISATO HOMOLOG 1"/>
    <property type="match status" value="1"/>
</dbReference>
<name>A0A8S1KDY0_9CILI</name>
<dbReference type="PANTHER" id="PTHR13391">
    <property type="entry name" value="MITOCHONDRIAL DISTRIBUTION REGULATOR MISATO"/>
    <property type="match status" value="1"/>
</dbReference>
<protein>
    <submittedName>
        <fullName evidence="1">Uncharacterized protein</fullName>
    </submittedName>
</protein>
<organism evidence="1 2">
    <name type="scientific">Paramecium sonneborni</name>
    <dbReference type="NCBI Taxonomy" id="65129"/>
    <lineage>
        <taxon>Eukaryota</taxon>
        <taxon>Sar</taxon>
        <taxon>Alveolata</taxon>
        <taxon>Ciliophora</taxon>
        <taxon>Intramacronucleata</taxon>
        <taxon>Oligohymenophorea</taxon>
        <taxon>Peniculida</taxon>
        <taxon>Parameciidae</taxon>
        <taxon>Paramecium</taxon>
    </lineage>
</organism>
<evidence type="ECO:0000313" key="2">
    <source>
        <dbReference type="Proteomes" id="UP000692954"/>
    </source>
</evidence>
<gene>
    <name evidence="1" type="ORF">PSON_ATCC_30995.1.T0050438</name>
</gene>
<dbReference type="EMBL" id="CAJJDN010000005">
    <property type="protein sequence ID" value="CAD8051206.1"/>
    <property type="molecule type" value="Genomic_DNA"/>
</dbReference>
<reference evidence="1" key="1">
    <citation type="submission" date="2021-01" db="EMBL/GenBank/DDBJ databases">
        <authorList>
            <consortium name="Genoscope - CEA"/>
            <person name="William W."/>
        </authorList>
    </citation>
    <scope>NUCLEOTIDE SEQUENCE</scope>
</reference>
<proteinExistence type="predicted"/>
<evidence type="ECO:0000313" key="1">
    <source>
        <dbReference type="EMBL" id="CAD8051206.1"/>
    </source>
</evidence>
<dbReference type="InterPro" id="IPR049942">
    <property type="entry name" value="DML1/Misato"/>
</dbReference>
<dbReference type="OrthoDB" id="286296at2759"/>
<sequence length="361" mass="42352">MNSLKQETNDVQVVDQQDEDEPQIIKLTQKYLHEMKIESKQIVNYKKNFENENDIFTTNVDSVQLEQFSDNIQTQLEKADQCEGFELTVDCETCYGEIGLKVIDQLNDLQGNSKSPKLVISILDQYNNTKNRIINRSLTLSRFQENSTILVPLELKEMQINSNKLEINQQYSFLMNNILSPYKCSQEFVSMHEFIKRITPAPQNNIFNILASIPSLQDKPEDNILNYKQIKTLDKFYISQEIINLNSERESFGESYFLRGISPFPNERNLKSYGVDIRILDYIYQVPQLYDQIDVLPFHSCIFSNESYKFTLLKLYNELNSIKKMGFLQYEKSSLEDEQQLKYDLFQLIENYGGVNEEEQL</sequence>
<dbReference type="Proteomes" id="UP000692954">
    <property type="component" value="Unassembled WGS sequence"/>
</dbReference>
<dbReference type="AlphaFoldDB" id="A0A8S1KDY0"/>
<dbReference type="GO" id="GO:0005737">
    <property type="term" value="C:cytoplasm"/>
    <property type="evidence" value="ECO:0007669"/>
    <property type="project" value="TreeGrafter"/>
</dbReference>
<accession>A0A8S1KDY0</accession>
<keyword evidence="2" id="KW-1185">Reference proteome</keyword>
<dbReference type="GO" id="GO:0007005">
    <property type="term" value="P:mitochondrion organization"/>
    <property type="evidence" value="ECO:0007669"/>
    <property type="project" value="InterPro"/>
</dbReference>